<evidence type="ECO:0000256" key="3">
    <source>
        <dbReference type="ARBA" id="ARBA00023082"/>
    </source>
</evidence>
<organism evidence="7 8">
    <name type="scientific">[Eubacterium] hominis</name>
    <dbReference type="NCBI Taxonomy" id="2764325"/>
    <lineage>
        <taxon>Bacteria</taxon>
        <taxon>Bacillati</taxon>
        <taxon>Bacillota</taxon>
        <taxon>Erysipelotrichia</taxon>
        <taxon>Erysipelotrichales</taxon>
        <taxon>Erysipelotrichaceae</taxon>
        <taxon>Amedibacillus</taxon>
    </lineage>
</organism>
<name>A0A7G9GPJ1_9FIRM</name>
<evidence type="ECO:0000256" key="2">
    <source>
        <dbReference type="ARBA" id="ARBA00023015"/>
    </source>
</evidence>
<reference evidence="7 8" key="1">
    <citation type="submission" date="2020-08" db="EMBL/GenBank/DDBJ databases">
        <authorList>
            <person name="Liu C."/>
            <person name="Sun Q."/>
        </authorList>
    </citation>
    <scope>NUCLEOTIDE SEQUENCE [LARGE SCALE GENOMIC DNA]</scope>
    <source>
        <strain evidence="7 8">NSJ-61</strain>
    </source>
</reference>
<accession>A0A7G9GPJ1</accession>
<evidence type="ECO:0000256" key="1">
    <source>
        <dbReference type="ARBA" id="ARBA00010641"/>
    </source>
</evidence>
<feature type="domain" description="RNA polymerase sigma-70 region 2" evidence="5">
    <location>
        <begin position="11"/>
        <end position="72"/>
    </location>
</feature>
<dbReference type="AlphaFoldDB" id="A0A7G9GPJ1"/>
<evidence type="ECO:0000256" key="4">
    <source>
        <dbReference type="ARBA" id="ARBA00023163"/>
    </source>
</evidence>
<keyword evidence="3" id="KW-0731">Sigma factor</keyword>
<dbReference type="InterPro" id="IPR013325">
    <property type="entry name" value="RNA_pol_sigma_r2"/>
</dbReference>
<keyword evidence="8" id="KW-1185">Reference proteome</keyword>
<dbReference type="Pfam" id="PF04542">
    <property type="entry name" value="Sigma70_r2"/>
    <property type="match status" value="1"/>
</dbReference>
<dbReference type="InterPro" id="IPR014284">
    <property type="entry name" value="RNA_pol_sigma-70_dom"/>
</dbReference>
<dbReference type="CDD" id="cd06171">
    <property type="entry name" value="Sigma70_r4"/>
    <property type="match status" value="1"/>
</dbReference>
<comment type="similarity">
    <text evidence="1">Belongs to the sigma-70 factor family. ECF subfamily.</text>
</comment>
<dbReference type="RefSeq" id="WP_117456215.1">
    <property type="nucleotide sequence ID" value="NZ_CP060636.1"/>
</dbReference>
<keyword evidence="4" id="KW-0804">Transcription</keyword>
<dbReference type="Gene3D" id="1.10.1740.10">
    <property type="match status" value="1"/>
</dbReference>
<dbReference type="InterPro" id="IPR039425">
    <property type="entry name" value="RNA_pol_sigma-70-like"/>
</dbReference>
<dbReference type="InterPro" id="IPR013324">
    <property type="entry name" value="RNA_pol_sigma_r3/r4-like"/>
</dbReference>
<dbReference type="Gene3D" id="1.10.10.10">
    <property type="entry name" value="Winged helix-like DNA-binding domain superfamily/Winged helix DNA-binding domain"/>
    <property type="match status" value="1"/>
</dbReference>
<dbReference type="SUPFAM" id="SSF88659">
    <property type="entry name" value="Sigma3 and sigma4 domains of RNA polymerase sigma factors"/>
    <property type="match status" value="1"/>
</dbReference>
<dbReference type="InterPro" id="IPR007627">
    <property type="entry name" value="RNA_pol_sigma70_r2"/>
</dbReference>
<dbReference type="NCBIfam" id="TIGR02937">
    <property type="entry name" value="sigma70-ECF"/>
    <property type="match status" value="1"/>
</dbReference>
<dbReference type="GO" id="GO:0016987">
    <property type="term" value="F:sigma factor activity"/>
    <property type="evidence" value="ECO:0007669"/>
    <property type="project" value="UniProtKB-KW"/>
</dbReference>
<dbReference type="PANTHER" id="PTHR43133:SF60">
    <property type="entry name" value="RNA POLYMERASE SIGMA FACTOR SIGV"/>
    <property type="match status" value="1"/>
</dbReference>
<dbReference type="SUPFAM" id="SSF88946">
    <property type="entry name" value="Sigma2 domain of RNA polymerase sigma factors"/>
    <property type="match status" value="1"/>
</dbReference>
<evidence type="ECO:0000259" key="5">
    <source>
        <dbReference type="Pfam" id="PF04542"/>
    </source>
</evidence>
<evidence type="ECO:0000259" key="6">
    <source>
        <dbReference type="Pfam" id="PF08281"/>
    </source>
</evidence>
<dbReference type="Proteomes" id="UP000515856">
    <property type="component" value="Chromosome"/>
</dbReference>
<dbReference type="GO" id="GO:0003677">
    <property type="term" value="F:DNA binding"/>
    <property type="evidence" value="ECO:0007669"/>
    <property type="project" value="InterPro"/>
</dbReference>
<dbReference type="InterPro" id="IPR036388">
    <property type="entry name" value="WH-like_DNA-bd_sf"/>
</dbReference>
<protein>
    <submittedName>
        <fullName evidence="7">Sigma-70 family RNA polymerase sigma factor</fullName>
    </submittedName>
</protein>
<dbReference type="GO" id="GO:0006352">
    <property type="term" value="P:DNA-templated transcription initiation"/>
    <property type="evidence" value="ECO:0007669"/>
    <property type="project" value="InterPro"/>
</dbReference>
<sequence>MRSEEEIIHAINTYSDMVKRICFIHLKQDADVEDIFQDVFLKYANGPHFESDEHEKAWLIRVSINACKDSLTSWFHKKVILHDNLEIYENIPFLTKSHDDQILSNVLKLKENYRNVIYLYYYEGYKIKEIAQILHKKENTIHTWMKRAKEELRYMLGGDYLE</sequence>
<feature type="domain" description="RNA polymerase sigma factor 70 region 4 type 2" evidence="6">
    <location>
        <begin position="106"/>
        <end position="152"/>
    </location>
</feature>
<proteinExistence type="inferred from homology"/>
<evidence type="ECO:0000313" key="7">
    <source>
        <dbReference type="EMBL" id="QNM12723.1"/>
    </source>
</evidence>
<keyword evidence="2" id="KW-0805">Transcription regulation</keyword>
<dbReference type="EMBL" id="CP060636">
    <property type="protein sequence ID" value="QNM12723.1"/>
    <property type="molecule type" value="Genomic_DNA"/>
</dbReference>
<dbReference type="Pfam" id="PF08281">
    <property type="entry name" value="Sigma70_r4_2"/>
    <property type="match status" value="1"/>
</dbReference>
<evidence type="ECO:0000313" key="8">
    <source>
        <dbReference type="Proteomes" id="UP000515856"/>
    </source>
</evidence>
<dbReference type="KEGG" id="ehn:H9Q80_01870"/>
<dbReference type="PANTHER" id="PTHR43133">
    <property type="entry name" value="RNA POLYMERASE ECF-TYPE SIGMA FACTO"/>
    <property type="match status" value="1"/>
</dbReference>
<dbReference type="InterPro" id="IPR013249">
    <property type="entry name" value="RNA_pol_sigma70_r4_t2"/>
</dbReference>
<gene>
    <name evidence="7" type="ORF">H9Q80_01870</name>
</gene>